<keyword evidence="4" id="KW-1185">Reference proteome</keyword>
<dbReference type="EMBL" id="RJVL01000005">
    <property type="protein sequence ID" value="ROR41816.1"/>
    <property type="molecule type" value="Genomic_DNA"/>
</dbReference>
<dbReference type="SUPFAM" id="SSF63829">
    <property type="entry name" value="Calcium-dependent phosphotriesterase"/>
    <property type="match status" value="1"/>
</dbReference>
<accession>A0AAX1WUE8</accession>
<evidence type="ECO:0000256" key="1">
    <source>
        <dbReference type="SAM" id="Phobius"/>
    </source>
</evidence>
<dbReference type="Pfam" id="PF18203">
    <property type="entry name" value="IPTL-CTERM"/>
    <property type="match status" value="1"/>
</dbReference>
<keyword evidence="1" id="KW-1133">Transmembrane helix</keyword>
<feature type="transmembrane region" description="Helical" evidence="1">
    <location>
        <begin position="307"/>
        <end position="325"/>
    </location>
</feature>
<keyword evidence="1" id="KW-0812">Transmembrane</keyword>
<dbReference type="NCBIfam" id="TIGR04174">
    <property type="entry name" value="IPTL_CTERM"/>
    <property type="match status" value="1"/>
</dbReference>
<dbReference type="InterPro" id="IPR026442">
    <property type="entry name" value="IPTL_CTERM"/>
</dbReference>
<organism evidence="3 4">
    <name type="scientific">Diaphorobacter nitroreducens</name>
    <dbReference type="NCBI Taxonomy" id="164759"/>
    <lineage>
        <taxon>Bacteria</taxon>
        <taxon>Pseudomonadati</taxon>
        <taxon>Pseudomonadota</taxon>
        <taxon>Betaproteobacteria</taxon>
        <taxon>Burkholderiales</taxon>
        <taxon>Comamonadaceae</taxon>
        <taxon>Diaphorobacter</taxon>
    </lineage>
</organism>
<name>A0AAX1WUE8_9BURK</name>
<keyword evidence="1" id="KW-0472">Membrane</keyword>
<evidence type="ECO:0000313" key="3">
    <source>
        <dbReference type="EMBL" id="ROR41816.1"/>
    </source>
</evidence>
<evidence type="ECO:0000259" key="2">
    <source>
        <dbReference type="Pfam" id="PF18203"/>
    </source>
</evidence>
<comment type="caution">
    <text evidence="3">The sequence shown here is derived from an EMBL/GenBank/DDBJ whole genome shotgun (WGS) entry which is preliminary data.</text>
</comment>
<dbReference type="Gene3D" id="2.130.10.10">
    <property type="entry name" value="YVTN repeat-like/Quinoprotein amine dehydrogenase"/>
    <property type="match status" value="1"/>
</dbReference>
<sequence length="332" mass="33771">MRCLTSDCGGGDDYRSAIRIGSAASGALPISSARFLFLLVTDGQETICSLPISQSIEVGTVMSLFNFHFHRFLAACVLAGSVALAQAATIYTTTNNGTSLGTVDSLTGVGTVVGPFGQSNCYSLAFDTNGTMYVTCGGNLYTGNKTTGALTLVGATAGINYGMEFDASGQLWGINGNNLYKIDKTNGATTLVGSTGAASNVMDISFGVGGTLYVVDGAARLFTVNTTTGAATLVGTMGSNIMALMADTSGAMYAISYVTPGVLYRVNTGTAALTPIGGNTGLSLPHGGSFGAFFGAASTAPASIPTLSEWALIGLSSLVAMFGIARMRRRQA</sequence>
<proteinExistence type="predicted"/>
<gene>
    <name evidence="3" type="ORF">EDC60_2466</name>
</gene>
<reference evidence="3 4" key="1">
    <citation type="submission" date="2018-11" db="EMBL/GenBank/DDBJ databases">
        <title>Genomic Encyclopedia of Type Strains, Phase IV (KMG-IV): sequencing the most valuable type-strain genomes for metagenomic binning, comparative biology and taxonomic classification.</title>
        <authorList>
            <person name="Goeker M."/>
        </authorList>
    </citation>
    <scope>NUCLEOTIDE SEQUENCE [LARGE SCALE GENOMIC DNA]</scope>
    <source>
        <strain evidence="3 4">DSM 15985</strain>
    </source>
</reference>
<dbReference type="AlphaFoldDB" id="A0AAX1WUE8"/>
<protein>
    <submittedName>
        <fullName evidence="3">Secreted protein (IPTL-CTERM system target)</fullName>
    </submittedName>
</protein>
<dbReference type="Proteomes" id="UP000271868">
    <property type="component" value="Unassembled WGS sequence"/>
</dbReference>
<evidence type="ECO:0000313" key="4">
    <source>
        <dbReference type="Proteomes" id="UP000271868"/>
    </source>
</evidence>
<dbReference type="InterPro" id="IPR015943">
    <property type="entry name" value="WD40/YVTN_repeat-like_dom_sf"/>
</dbReference>
<feature type="domain" description="IPTL-CTERM protein sorting" evidence="2">
    <location>
        <begin position="302"/>
        <end position="329"/>
    </location>
</feature>